<dbReference type="FunFam" id="3.30.499.10:FF:000007">
    <property type="entry name" value="3-isopropylmalate dehydratase large subunit"/>
    <property type="match status" value="1"/>
</dbReference>
<dbReference type="InterPro" id="IPR033941">
    <property type="entry name" value="IPMI_cat"/>
</dbReference>
<dbReference type="PROSITE" id="PS00450">
    <property type="entry name" value="ACONITASE_1"/>
    <property type="match status" value="1"/>
</dbReference>
<dbReference type="NCBIfam" id="TIGR00170">
    <property type="entry name" value="leuC"/>
    <property type="match status" value="1"/>
</dbReference>
<evidence type="ECO:0000256" key="14">
    <source>
        <dbReference type="HAMAP-Rule" id="MF_01026"/>
    </source>
</evidence>
<keyword evidence="9 14" id="KW-0479">Metal-binding</keyword>
<gene>
    <name evidence="14" type="primary">leuC</name>
    <name evidence="17" type="ORF">FNL38_1011358</name>
</gene>
<dbReference type="Gene3D" id="3.30.499.10">
    <property type="entry name" value="Aconitase, domain 3"/>
    <property type="match status" value="2"/>
</dbReference>
<keyword evidence="10 14" id="KW-0408">Iron</keyword>
<comment type="function">
    <text evidence="3 14">Catalyzes the isomerization between 2-isopropylmalate and 3-isopropylmalate, via the formation of 2-isopropylmaleate.</text>
</comment>
<dbReference type="PRINTS" id="PR00415">
    <property type="entry name" value="ACONITASE"/>
</dbReference>
<dbReference type="EMBL" id="VNIQ01000001">
    <property type="protein sequence ID" value="TYQ08980.1"/>
    <property type="molecule type" value="Genomic_DNA"/>
</dbReference>
<dbReference type="HAMAP" id="MF_01026">
    <property type="entry name" value="LeuC_type1"/>
    <property type="match status" value="1"/>
</dbReference>
<comment type="catalytic activity">
    <reaction evidence="2 14">
        <text>(2R,3S)-3-isopropylmalate = (2S)-2-isopropylmalate</text>
        <dbReference type="Rhea" id="RHEA:32287"/>
        <dbReference type="ChEBI" id="CHEBI:1178"/>
        <dbReference type="ChEBI" id="CHEBI:35121"/>
        <dbReference type="EC" id="4.2.1.33"/>
    </reaction>
</comment>
<feature type="binding site" evidence="14">
    <location>
        <position position="411"/>
    </location>
    <ligand>
        <name>[4Fe-4S] cluster</name>
        <dbReference type="ChEBI" id="CHEBI:49883"/>
    </ligand>
</feature>
<keyword evidence="7 14" id="KW-0004">4Fe-4S</keyword>
<dbReference type="GO" id="GO:0051539">
    <property type="term" value="F:4 iron, 4 sulfur cluster binding"/>
    <property type="evidence" value="ECO:0007669"/>
    <property type="project" value="UniProtKB-KW"/>
</dbReference>
<evidence type="ECO:0000256" key="3">
    <source>
        <dbReference type="ARBA" id="ARBA00002695"/>
    </source>
</evidence>
<evidence type="ECO:0000256" key="11">
    <source>
        <dbReference type="ARBA" id="ARBA00023014"/>
    </source>
</evidence>
<keyword evidence="8 14" id="KW-0028">Amino-acid biosynthesis</keyword>
<dbReference type="EC" id="4.2.1.33" evidence="14"/>
<accession>A0A652YZT4</accession>
<evidence type="ECO:0000256" key="2">
    <source>
        <dbReference type="ARBA" id="ARBA00000491"/>
    </source>
</evidence>
<name>A0A652YZT4_NOCGL</name>
<dbReference type="InterPro" id="IPR001030">
    <property type="entry name" value="Acoase/IPM_deHydtase_lsu_aba"/>
</dbReference>
<proteinExistence type="inferred from homology"/>
<evidence type="ECO:0000256" key="4">
    <source>
        <dbReference type="ARBA" id="ARBA00004729"/>
    </source>
</evidence>
<comment type="subunit">
    <text evidence="14">Heterodimer of LeuC and LeuD.</text>
</comment>
<keyword evidence="12 14" id="KW-0456">Lyase</keyword>
<evidence type="ECO:0000256" key="10">
    <source>
        <dbReference type="ARBA" id="ARBA00023004"/>
    </source>
</evidence>
<feature type="binding site" evidence="14">
    <location>
        <position position="408"/>
    </location>
    <ligand>
        <name>[4Fe-4S] cluster</name>
        <dbReference type="ChEBI" id="CHEBI:49883"/>
    </ligand>
</feature>
<comment type="pathway">
    <text evidence="4 14">Amino-acid biosynthesis; L-leucine biosynthesis; L-leucine from 3-methyl-2-oxobutanoate: step 2/4.</text>
</comment>
<comment type="similarity">
    <text evidence="14">Belongs to the aconitase/IPM isomerase family. LeuC type 1 subfamily.</text>
</comment>
<dbReference type="GO" id="GO:0003861">
    <property type="term" value="F:3-isopropylmalate dehydratase activity"/>
    <property type="evidence" value="ECO:0007669"/>
    <property type="project" value="UniProtKB-UniRule"/>
</dbReference>
<dbReference type="GO" id="GO:0009098">
    <property type="term" value="P:L-leucine biosynthetic process"/>
    <property type="evidence" value="ECO:0007669"/>
    <property type="project" value="UniProtKB-UniRule"/>
</dbReference>
<dbReference type="InterPro" id="IPR015931">
    <property type="entry name" value="Acnase/IPM_dHydase_lsu_aba_1/3"/>
</dbReference>
<feature type="region of interest" description="Disordered" evidence="15">
    <location>
        <begin position="418"/>
        <end position="442"/>
    </location>
</feature>
<evidence type="ECO:0000256" key="1">
    <source>
        <dbReference type="ARBA" id="ARBA00000118"/>
    </source>
</evidence>
<evidence type="ECO:0000313" key="17">
    <source>
        <dbReference type="EMBL" id="TYQ08980.1"/>
    </source>
</evidence>
<sequence length="466" mass="49411">MAPRTLFDKLWDEHVVVRGETGPDLLYVDLHLLHEMTSPQAFEGLRAAGRPVRRPDLTMATEDHNVPTTGAGSPISDPMSRLQLELVRRNCAAFGVPHNPMDSAGNGIVHVIGPEQGLTQPGLTIVCGDSHTSTHGAFGALAFGIGTSQVEHVMATQTLRMEKPNSMQVCVDGHLDTSVSAKDLALYVVRTLGPNGGAGSVIEYRGSAIRSLSMEQRMTLCNMTIECGARGGLVAPDDVTFAYLRGRKHAPTGALWNQALTYWQTLQTDDGALFDYTHELSASDVSPTVTWGTIPSHSVSLDGFVPSPDDYSDPAEREAATRALSYMALEPGTPMRDITIDTVFIGSCTNGRLEDLRAAAQVLTGRTVAPGVRALVVPGSRAVAAAAEAEGLDRIFTQAGFAWRSAGCSMCTAMNPDALGPGQRSASTTNRNFEGRQGPGARTHLVSPAVAAMTAVRGRLSGPGDH</sequence>
<evidence type="ECO:0000256" key="5">
    <source>
        <dbReference type="ARBA" id="ARBA00005026"/>
    </source>
</evidence>
<evidence type="ECO:0000256" key="15">
    <source>
        <dbReference type="SAM" id="MobiDB-lite"/>
    </source>
</evidence>
<keyword evidence="11 14" id="KW-0411">Iron-sulfur</keyword>
<dbReference type="InterPro" id="IPR036008">
    <property type="entry name" value="Aconitase_4Fe-4S_dom"/>
</dbReference>
<feature type="domain" description="Aconitase/3-isopropylmalate dehydratase large subunit alpha/beta/alpha" evidence="16">
    <location>
        <begin position="8"/>
        <end position="458"/>
    </location>
</feature>
<evidence type="ECO:0000256" key="6">
    <source>
        <dbReference type="ARBA" id="ARBA00022430"/>
    </source>
</evidence>
<dbReference type="GO" id="GO:0046872">
    <property type="term" value="F:metal ion binding"/>
    <property type="evidence" value="ECO:0007669"/>
    <property type="project" value="UniProtKB-KW"/>
</dbReference>
<organism evidence="17">
    <name type="scientific">Nocardia globerula</name>
    <dbReference type="NCBI Taxonomy" id="1818"/>
    <lineage>
        <taxon>Bacteria</taxon>
        <taxon>Bacillati</taxon>
        <taxon>Actinomycetota</taxon>
        <taxon>Actinomycetes</taxon>
        <taxon>Mycobacteriales</taxon>
        <taxon>Nocardiaceae</taxon>
        <taxon>Nocardia</taxon>
    </lineage>
</organism>
<reference evidence="17" key="1">
    <citation type="submission" date="2019-07" db="EMBL/GenBank/DDBJ databases">
        <title>Genomic Encyclopedia of Type Strains, Phase IV (KMG-IV): sequencing the most valuable type-strain genomes for metagenomic binning, comparative biology and taxonomic classification.</title>
        <authorList>
            <person name="Goeker M."/>
        </authorList>
    </citation>
    <scope>NUCLEOTIDE SEQUENCE</scope>
    <source>
        <strain evidence="17">DSM 44596</strain>
    </source>
</reference>
<dbReference type="CDD" id="cd01583">
    <property type="entry name" value="IPMI"/>
    <property type="match status" value="1"/>
</dbReference>
<dbReference type="UniPathway" id="UPA00946"/>
<dbReference type="InterPro" id="IPR004430">
    <property type="entry name" value="3-IsopropMal_deHydase_lsu"/>
</dbReference>
<keyword evidence="6 14" id="KW-0432">Leucine biosynthesis</keyword>
<comment type="pathway">
    <text evidence="5">Organic acid metabolism; propanoate degradation.</text>
</comment>
<protein>
    <recommendedName>
        <fullName evidence="14">3-isopropylmalate dehydratase large subunit</fullName>
        <ecNumber evidence="14">4.2.1.33</ecNumber>
    </recommendedName>
    <alternativeName>
        <fullName evidence="14">Alpha-IPM isomerase</fullName>
        <shortName evidence="14">IPMI</shortName>
    </alternativeName>
    <alternativeName>
        <fullName evidence="14">Isopropylmalate isomerase</fullName>
    </alternativeName>
</protein>
<evidence type="ECO:0000256" key="8">
    <source>
        <dbReference type="ARBA" id="ARBA00022605"/>
    </source>
</evidence>
<dbReference type="NCBIfam" id="NF004016">
    <property type="entry name" value="PRK05478.1"/>
    <property type="match status" value="1"/>
</dbReference>
<evidence type="ECO:0000256" key="12">
    <source>
        <dbReference type="ARBA" id="ARBA00023239"/>
    </source>
</evidence>
<dbReference type="AlphaFoldDB" id="A0A652YZT4"/>
<dbReference type="InterPro" id="IPR050067">
    <property type="entry name" value="IPM_dehydratase_rel_enz"/>
</dbReference>
<comment type="caution">
    <text evidence="17">The sequence shown here is derived from an EMBL/GenBank/DDBJ whole genome shotgun (WGS) entry which is preliminary data.</text>
</comment>
<dbReference type="Pfam" id="PF00330">
    <property type="entry name" value="Aconitase"/>
    <property type="match status" value="1"/>
</dbReference>
<comment type="catalytic activity">
    <reaction evidence="1">
        <text>(2S,3R)-3-hydroxybutane-1,2,3-tricarboxylate = 2-methyl-cis-aconitate + H2O</text>
        <dbReference type="Rhea" id="RHEA:17941"/>
        <dbReference type="ChEBI" id="CHEBI:15377"/>
        <dbReference type="ChEBI" id="CHEBI:57429"/>
        <dbReference type="ChEBI" id="CHEBI:57872"/>
        <dbReference type="EC" id="4.2.1.99"/>
    </reaction>
</comment>
<dbReference type="NCBIfam" id="NF009116">
    <property type="entry name" value="PRK12466.1"/>
    <property type="match status" value="1"/>
</dbReference>
<evidence type="ECO:0000259" key="16">
    <source>
        <dbReference type="Pfam" id="PF00330"/>
    </source>
</evidence>
<dbReference type="SUPFAM" id="SSF53732">
    <property type="entry name" value="Aconitase iron-sulfur domain"/>
    <property type="match status" value="1"/>
</dbReference>
<dbReference type="InterPro" id="IPR018136">
    <property type="entry name" value="Aconitase_4Fe-4S_BS"/>
</dbReference>
<dbReference type="GO" id="GO:0047456">
    <property type="term" value="F:2-methylisocitrate dehydratase activity"/>
    <property type="evidence" value="ECO:0007669"/>
    <property type="project" value="UniProtKB-EC"/>
</dbReference>
<comment type="cofactor">
    <cofactor evidence="14">
        <name>[4Fe-4S] cluster</name>
        <dbReference type="ChEBI" id="CHEBI:49883"/>
    </cofactor>
    <text evidence="14">Binds 1 [4Fe-4S] cluster per subunit.</text>
</comment>
<evidence type="ECO:0000256" key="13">
    <source>
        <dbReference type="ARBA" id="ARBA00023304"/>
    </source>
</evidence>
<dbReference type="PANTHER" id="PTHR43822:SF9">
    <property type="entry name" value="3-ISOPROPYLMALATE DEHYDRATASE"/>
    <property type="match status" value="1"/>
</dbReference>
<dbReference type="UniPathway" id="UPA00048">
    <property type="reaction ID" value="UER00071"/>
</dbReference>
<feature type="binding site" evidence="14">
    <location>
        <position position="348"/>
    </location>
    <ligand>
        <name>[4Fe-4S] cluster</name>
        <dbReference type="ChEBI" id="CHEBI:49883"/>
    </ligand>
</feature>
<evidence type="ECO:0000256" key="9">
    <source>
        <dbReference type="ARBA" id="ARBA00022723"/>
    </source>
</evidence>
<evidence type="ECO:0000256" key="7">
    <source>
        <dbReference type="ARBA" id="ARBA00022485"/>
    </source>
</evidence>
<dbReference type="PANTHER" id="PTHR43822">
    <property type="entry name" value="HOMOACONITASE, MITOCHONDRIAL-RELATED"/>
    <property type="match status" value="1"/>
</dbReference>
<keyword evidence="13 14" id="KW-0100">Branched-chain amino acid biosynthesis</keyword>